<feature type="compositionally biased region" description="Basic and acidic residues" evidence="1">
    <location>
        <begin position="178"/>
        <end position="190"/>
    </location>
</feature>
<feature type="compositionally biased region" description="Basic and acidic residues" evidence="1">
    <location>
        <begin position="312"/>
        <end position="322"/>
    </location>
</feature>
<feature type="compositionally biased region" description="Pro residues" evidence="1">
    <location>
        <begin position="23"/>
        <end position="34"/>
    </location>
</feature>
<evidence type="ECO:0000313" key="2">
    <source>
        <dbReference type="EMBL" id="CAA9504834.1"/>
    </source>
</evidence>
<feature type="compositionally biased region" description="Basic and acidic residues" evidence="1">
    <location>
        <begin position="209"/>
        <end position="240"/>
    </location>
</feature>
<feature type="compositionally biased region" description="Basic residues" evidence="1">
    <location>
        <begin position="1"/>
        <end position="10"/>
    </location>
</feature>
<protein>
    <submittedName>
        <fullName evidence="2">Twitching motility protein PilT</fullName>
    </submittedName>
</protein>
<feature type="compositionally biased region" description="Low complexity" evidence="1">
    <location>
        <begin position="62"/>
        <end position="74"/>
    </location>
</feature>
<sequence length="363" mass="40565">APARLRRPAHRGPGASRLRPAPLGQPAPDDPGPRPARADGGLPRARSHDDARAHLRDPLQRPAPAAGDGLAARLRLLHPEHRALPRQRVLPAQRDRRGVPPDPVGHHPDRRARPAGRRPRLLHQAARPRPRHGPDRLGQEHVAGGHDRRDQLHARGPHPHRGGPDRVPALPQEVARQPARDRRGRDELRRGAQGRPAPGPRRHPRRRDARPGDHLHRADRRGDRPPRLRHAAHAERAVDHRPRHRRLPAPPAAADPRPALHRPAGRDDADADPDRGRRRPRRRVRGARADPRRPQPHPRGQDPPDPVVDADGLERGDADDGHRARRARAPGQDLPARRRGPVLHAGRAQAPARRHGRLRDRRV</sequence>
<feature type="non-terminal residue" evidence="2">
    <location>
        <position position="363"/>
    </location>
</feature>
<feature type="non-terminal residue" evidence="2">
    <location>
        <position position="1"/>
    </location>
</feature>
<proteinExistence type="predicted"/>
<reference evidence="2" key="1">
    <citation type="submission" date="2020-02" db="EMBL/GenBank/DDBJ databases">
        <authorList>
            <person name="Meier V. D."/>
        </authorList>
    </citation>
    <scope>NUCLEOTIDE SEQUENCE</scope>
    <source>
        <strain evidence="2">AVDCRST_MAG13</strain>
    </source>
</reference>
<gene>
    <name evidence="2" type="ORF">AVDCRST_MAG13-2468</name>
</gene>
<feature type="compositionally biased region" description="Basic and acidic residues" evidence="1">
    <location>
        <begin position="46"/>
        <end position="59"/>
    </location>
</feature>
<accession>A0A6J4STE2</accession>
<name>A0A6J4STE2_9ACTN</name>
<dbReference type="EMBL" id="CADCVO010000392">
    <property type="protein sequence ID" value="CAA9504834.1"/>
    <property type="molecule type" value="Genomic_DNA"/>
</dbReference>
<feature type="compositionally biased region" description="Basic and acidic residues" evidence="1">
    <location>
        <begin position="93"/>
        <end position="107"/>
    </location>
</feature>
<organism evidence="2">
    <name type="scientific">uncultured Solirubrobacteraceae bacterium</name>
    <dbReference type="NCBI Taxonomy" id="1162706"/>
    <lineage>
        <taxon>Bacteria</taxon>
        <taxon>Bacillati</taxon>
        <taxon>Actinomycetota</taxon>
        <taxon>Thermoleophilia</taxon>
        <taxon>Solirubrobacterales</taxon>
        <taxon>Solirubrobacteraceae</taxon>
        <taxon>environmental samples</taxon>
    </lineage>
</organism>
<feature type="compositionally biased region" description="Basic residues" evidence="1">
    <location>
        <begin position="276"/>
        <end position="286"/>
    </location>
</feature>
<evidence type="ECO:0000256" key="1">
    <source>
        <dbReference type="SAM" id="MobiDB-lite"/>
    </source>
</evidence>
<feature type="compositionally biased region" description="Basic residues" evidence="1">
    <location>
        <begin position="352"/>
        <end position="363"/>
    </location>
</feature>
<dbReference type="AlphaFoldDB" id="A0A6J4STE2"/>
<feature type="region of interest" description="Disordered" evidence="1">
    <location>
        <begin position="1"/>
        <end position="363"/>
    </location>
</feature>
<feature type="compositionally biased region" description="Basic and acidic residues" evidence="1">
    <location>
        <begin position="132"/>
        <end position="153"/>
    </location>
</feature>
<feature type="compositionally biased region" description="Basic and acidic residues" evidence="1">
    <location>
        <begin position="264"/>
        <end position="275"/>
    </location>
</feature>
<feature type="compositionally biased region" description="Basic residues" evidence="1">
    <location>
        <begin position="108"/>
        <end position="131"/>
    </location>
</feature>